<name>A0A0P7BSB6_9BACT</name>
<gene>
    <name evidence="1" type="ORF">AFM12_11375</name>
</gene>
<proteinExistence type="predicted"/>
<dbReference type="OrthoDB" id="1116847at2"/>
<evidence type="ECO:0000313" key="2">
    <source>
        <dbReference type="Proteomes" id="UP000050454"/>
    </source>
</evidence>
<dbReference type="AlphaFoldDB" id="A0A0P7BSB6"/>
<dbReference type="Proteomes" id="UP000050454">
    <property type="component" value="Unassembled WGS sequence"/>
</dbReference>
<protein>
    <submittedName>
        <fullName evidence="1">Uncharacterized protein</fullName>
    </submittedName>
</protein>
<keyword evidence="2" id="KW-1185">Reference proteome</keyword>
<sequence length="337" mass="39381">MITELIKRIQNLQSEGDQYFDQGLFPSFRVNPFWNYRRPDNNIFSSLSVCFVLNGVESFMQSDERLMIKEIKEKLIRCLPKYQTKPDRQTFNFYQSGEHSHFPNGFLMHRFRHFKLPDDIDDTALSFLIQKAEISYFKNLLIEHAHEDGVYDTWFGKNMPKEKDACALSNLMYLVFGSGEELNINDRQTLEYLNEVIVSEEYLKNPFWVSRHYGTVPLIVYHYARLIEKFDPPQLAEASGLLKKSLPELLKNEKVFLNQLLLQTAGYRLGLDLKLPESNVTGQFYSFIGAPFAPLPSLWLKNIASQKWALLYWKCEAHELALQLENAVCKRIIAEEI</sequence>
<dbReference type="RefSeq" id="WP_055148273.1">
    <property type="nucleotide sequence ID" value="NZ_JXSZ01000009.1"/>
</dbReference>
<dbReference type="STRING" id="1605367.AFM12_11375"/>
<dbReference type="EMBL" id="LGTQ01000009">
    <property type="protein sequence ID" value="KPM47841.1"/>
    <property type="molecule type" value="Genomic_DNA"/>
</dbReference>
<evidence type="ECO:0000313" key="1">
    <source>
        <dbReference type="EMBL" id="KPM47841.1"/>
    </source>
</evidence>
<comment type="caution">
    <text evidence="1">The sequence shown here is derived from an EMBL/GenBank/DDBJ whole genome shotgun (WGS) entry which is preliminary data.</text>
</comment>
<reference evidence="1 2" key="1">
    <citation type="submission" date="2015-07" db="EMBL/GenBank/DDBJ databases">
        <title>The draft genome sequence of Leadbetterella sp. JN14-9.</title>
        <authorList>
            <person name="Liu Y."/>
            <person name="Du J."/>
            <person name="Shao Z."/>
        </authorList>
    </citation>
    <scope>NUCLEOTIDE SEQUENCE [LARGE SCALE GENOMIC DNA]</scope>
    <source>
        <strain evidence="1 2">JN14-9</strain>
    </source>
</reference>
<organism evidence="1 2">
    <name type="scientific">Jiulongibacter sediminis</name>
    <dbReference type="NCBI Taxonomy" id="1605367"/>
    <lineage>
        <taxon>Bacteria</taxon>
        <taxon>Pseudomonadati</taxon>
        <taxon>Bacteroidota</taxon>
        <taxon>Cytophagia</taxon>
        <taxon>Cytophagales</taxon>
        <taxon>Leadbetterellaceae</taxon>
        <taxon>Jiulongibacter</taxon>
    </lineage>
</organism>
<accession>A0A0P7BSB6</accession>